<reference evidence="3 4" key="1">
    <citation type="journal article" date="2011" name="Genome Biol. Evol.">
        <title>Integration of the genetic map and genome assembly of fugu facilitates insights into distinct features of genome evolution in teleosts and mammals.</title>
        <authorList>
            <person name="Kai W."/>
            <person name="Kikuchi K."/>
            <person name="Tohari S."/>
            <person name="Chew A.K."/>
            <person name="Tay A."/>
            <person name="Fujiwara A."/>
            <person name="Hosoya S."/>
            <person name="Suetake H."/>
            <person name="Naruse K."/>
            <person name="Brenner S."/>
            <person name="Suzuki Y."/>
            <person name="Venkatesh B."/>
        </authorList>
    </citation>
    <scope>NUCLEOTIDE SEQUENCE [LARGE SCALE GENOMIC DNA]</scope>
</reference>
<evidence type="ECO:0000259" key="2">
    <source>
        <dbReference type="PROSITE" id="PS50004"/>
    </source>
</evidence>
<evidence type="ECO:0000313" key="3">
    <source>
        <dbReference type="Ensembl" id="ENSTRUP00000067200.1"/>
    </source>
</evidence>
<name>A0A674N0W3_TAKRU</name>
<reference evidence="3" key="2">
    <citation type="submission" date="2025-08" db="UniProtKB">
        <authorList>
            <consortium name="Ensembl"/>
        </authorList>
    </citation>
    <scope>IDENTIFICATION</scope>
</reference>
<dbReference type="InterPro" id="IPR000008">
    <property type="entry name" value="C2_dom"/>
</dbReference>
<sequence length="391" mass="42577">MWVLEKIKESADKLPLELSRMGRSTEEMFPSSDASFRYRLHSNVLTPDKIPEFCLPPRLCKRSPLRADAMASCLQDQNRSSRIGASSNTTLEDPEMKNGDAVKPSKKPLPFSAEAYGLAGMSGSANTRRKESLFLSKCPVYVFDRGNAAAASRASREAKKPSSPHCAKSFPCSSSGKGFLRGASSCPSLIDSRGDIGKRKLDSLSLISSPSCPPSLQGSSLTLVPSVFFPLDVLRSQESLQQKHSLALQGRIKVHLVAERIISANPVSSLSTVRVHVESVKRDDDDQQTLNCAVHLCLIPGKIQQRESATSTDSVFNEDFFFTGLSGEDVLELQLRIRVLNKPAAGTFSKRKVIGVITKPLSQLLNIKTNTGVTQFGSLSIWNGCNGPKIH</sequence>
<dbReference type="Gene3D" id="2.60.40.150">
    <property type="entry name" value="C2 domain"/>
    <property type="match status" value="1"/>
</dbReference>
<dbReference type="PANTHER" id="PTHR46291:SF9">
    <property type="entry name" value="C2 CALCIUM-DEPENDENT DOMAIN-CONTAINING PROTEIN 4C-LIKE"/>
    <property type="match status" value="1"/>
</dbReference>
<dbReference type="PROSITE" id="PS50004">
    <property type="entry name" value="C2"/>
    <property type="match status" value="1"/>
</dbReference>
<feature type="domain" description="C2" evidence="2">
    <location>
        <begin position="248"/>
        <end position="374"/>
    </location>
</feature>
<dbReference type="AlphaFoldDB" id="A0A674N0W3"/>
<dbReference type="GeneTree" id="ENSGT00940000178770"/>
<dbReference type="InParanoid" id="A0A674N0W3"/>
<dbReference type="SUPFAM" id="SSF49562">
    <property type="entry name" value="C2 domain (Calcium/lipid-binding domain, CaLB)"/>
    <property type="match status" value="1"/>
</dbReference>
<organism evidence="3 4">
    <name type="scientific">Takifugu rubripes</name>
    <name type="common">Japanese pufferfish</name>
    <name type="synonym">Fugu rubripes</name>
    <dbReference type="NCBI Taxonomy" id="31033"/>
    <lineage>
        <taxon>Eukaryota</taxon>
        <taxon>Metazoa</taxon>
        <taxon>Chordata</taxon>
        <taxon>Craniata</taxon>
        <taxon>Vertebrata</taxon>
        <taxon>Euteleostomi</taxon>
        <taxon>Actinopterygii</taxon>
        <taxon>Neopterygii</taxon>
        <taxon>Teleostei</taxon>
        <taxon>Neoteleostei</taxon>
        <taxon>Acanthomorphata</taxon>
        <taxon>Eupercaria</taxon>
        <taxon>Tetraodontiformes</taxon>
        <taxon>Tetradontoidea</taxon>
        <taxon>Tetraodontidae</taxon>
        <taxon>Takifugu</taxon>
    </lineage>
</organism>
<dbReference type="InterPro" id="IPR035892">
    <property type="entry name" value="C2_domain_sf"/>
</dbReference>
<dbReference type="Proteomes" id="UP000005226">
    <property type="component" value="Chromosome 21"/>
</dbReference>
<dbReference type="PANTHER" id="PTHR46291">
    <property type="entry name" value="C2 DOMAIN-CONTAINING PROTEIN"/>
    <property type="match status" value="1"/>
</dbReference>
<feature type="compositionally biased region" description="Polar residues" evidence="1">
    <location>
        <begin position="77"/>
        <end position="91"/>
    </location>
</feature>
<protein>
    <recommendedName>
        <fullName evidence="2">C2 domain-containing protein</fullName>
    </recommendedName>
</protein>
<dbReference type="OMA" id="RQTLNCA"/>
<evidence type="ECO:0000313" key="4">
    <source>
        <dbReference type="Proteomes" id="UP000005226"/>
    </source>
</evidence>
<dbReference type="Ensembl" id="ENSTRUT00000086415.1">
    <property type="protein sequence ID" value="ENSTRUP00000067200.1"/>
    <property type="gene ID" value="ENSTRUG00000033277.1"/>
</dbReference>
<keyword evidence="4" id="KW-1185">Reference proteome</keyword>
<proteinExistence type="predicted"/>
<reference evidence="3" key="3">
    <citation type="submission" date="2025-09" db="UniProtKB">
        <authorList>
            <consortium name="Ensembl"/>
        </authorList>
    </citation>
    <scope>IDENTIFICATION</scope>
</reference>
<dbReference type="InterPro" id="IPR043549">
    <property type="entry name" value="C2C4C/C2C4D"/>
</dbReference>
<evidence type="ECO:0000256" key="1">
    <source>
        <dbReference type="SAM" id="MobiDB-lite"/>
    </source>
</evidence>
<feature type="region of interest" description="Disordered" evidence="1">
    <location>
        <begin position="77"/>
        <end position="106"/>
    </location>
</feature>
<accession>A0A674N0W3</accession>